<accession>A0AAN7PAJ0</accession>
<dbReference type="EMBL" id="JARPUR010000003">
    <property type="protein sequence ID" value="KAK4880464.1"/>
    <property type="molecule type" value="Genomic_DNA"/>
</dbReference>
<name>A0AAN7PAJ0_9COLE</name>
<proteinExistence type="predicted"/>
<dbReference type="AlphaFoldDB" id="A0AAN7PAJ0"/>
<sequence length="140" mass="16252">MLADERKYVRKLSLRRILKCRRRASNCNQGTIRVFQVPKLNFKAEEYIYMIDWQSSEVTKSPLIKHISIEDLENMILDVPDNISILKLPCHTQAVERCIKMVTEASSSVCSNEARDGLIRAKLASRSELPKFETKKQFIH</sequence>
<protein>
    <submittedName>
        <fullName evidence="1">Uncharacterized protein</fullName>
    </submittedName>
</protein>
<dbReference type="PANTHER" id="PTHR46409:SF1">
    <property type="entry name" value="HTH PSQ-TYPE DOMAIN-CONTAINING PROTEIN"/>
    <property type="match status" value="1"/>
</dbReference>
<comment type="caution">
    <text evidence="1">The sequence shown here is derived from an EMBL/GenBank/DDBJ whole genome shotgun (WGS) entry which is preliminary data.</text>
</comment>
<gene>
    <name evidence="1" type="ORF">RN001_008610</name>
</gene>
<reference evidence="2" key="1">
    <citation type="submission" date="2023-01" db="EMBL/GenBank/DDBJ databases">
        <title>Key to firefly adult light organ development and bioluminescence: homeobox transcription factors regulate luciferase expression and transportation to peroxisome.</title>
        <authorList>
            <person name="Fu X."/>
        </authorList>
    </citation>
    <scope>NUCLEOTIDE SEQUENCE [LARGE SCALE GENOMIC DNA]</scope>
</reference>
<dbReference type="PANTHER" id="PTHR46409">
    <property type="entry name" value="HTH PSQ-TYPE DOMAIN-CONTAINING PROTEIN"/>
    <property type="match status" value="1"/>
</dbReference>
<evidence type="ECO:0000313" key="1">
    <source>
        <dbReference type="EMBL" id="KAK4880464.1"/>
    </source>
</evidence>
<keyword evidence="2" id="KW-1185">Reference proteome</keyword>
<evidence type="ECO:0000313" key="2">
    <source>
        <dbReference type="Proteomes" id="UP001353858"/>
    </source>
</evidence>
<organism evidence="1 2">
    <name type="scientific">Aquatica leii</name>
    <dbReference type="NCBI Taxonomy" id="1421715"/>
    <lineage>
        <taxon>Eukaryota</taxon>
        <taxon>Metazoa</taxon>
        <taxon>Ecdysozoa</taxon>
        <taxon>Arthropoda</taxon>
        <taxon>Hexapoda</taxon>
        <taxon>Insecta</taxon>
        <taxon>Pterygota</taxon>
        <taxon>Neoptera</taxon>
        <taxon>Endopterygota</taxon>
        <taxon>Coleoptera</taxon>
        <taxon>Polyphaga</taxon>
        <taxon>Elateriformia</taxon>
        <taxon>Elateroidea</taxon>
        <taxon>Lampyridae</taxon>
        <taxon>Luciolinae</taxon>
        <taxon>Aquatica</taxon>
    </lineage>
</organism>
<dbReference type="Proteomes" id="UP001353858">
    <property type="component" value="Unassembled WGS sequence"/>
</dbReference>